<evidence type="ECO:0000313" key="1">
    <source>
        <dbReference type="EMBL" id="KAJ7763884.1"/>
    </source>
</evidence>
<dbReference type="EMBL" id="JARKIB010000029">
    <property type="protein sequence ID" value="KAJ7763884.1"/>
    <property type="molecule type" value="Genomic_DNA"/>
</dbReference>
<name>A0AAD7NK86_9AGAR</name>
<accession>A0AAD7NK86</accession>
<comment type="caution">
    <text evidence="1">The sequence shown here is derived from an EMBL/GenBank/DDBJ whole genome shotgun (WGS) entry which is preliminary data.</text>
</comment>
<proteinExistence type="predicted"/>
<keyword evidence="2" id="KW-1185">Reference proteome</keyword>
<organism evidence="1 2">
    <name type="scientific">Mycena metata</name>
    <dbReference type="NCBI Taxonomy" id="1033252"/>
    <lineage>
        <taxon>Eukaryota</taxon>
        <taxon>Fungi</taxon>
        <taxon>Dikarya</taxon>
        <taxon>Basidiomycota</taxon>
        <taxon>Agaricomycotina</taxon>
        <taxon>Agaricomycetes</taxon>
        <taxon>Agaricomycetidae</taxon>
        <taxon>Agaricales</taxon>
        <taxon>Marasmiineae</taxon>
        <taxon>Mycenaceae</taxon>
        <taxon>Mycena</taxon>
    </lineage>
</organism>
<gene>
    <name evidence="1" type="ORF">B0H16DRAFT_1455126</name>
</gene>
<dbReference type="AlphaFoldDB" id="A0AAD7NK86"/>
<dbReference type="Proteomes" id="UP001215598">
    <property type="component" value="Unassembled WGS sequence"/>
</dbReference>
<reference evidence="1" key="1">
    <citation type="submission" date="2023-03" db="EMBL/GenBank/DDBJ databases">
        <title>Massive genome expansion in bonnet fungi (Mycena s.s.) driven by repeated elements and novel gene families across ecological guilds.</title>
        <authorList>
            <consortium name="Lawrence Berkeley National Laboratory"/>
            <person name="Harder C.B."/>
            <person name="Miyauchi S."/>
            <person name="Viragh M."/>
            <person name="Kuo A."/>
            <person name="Thoen E."/>
            <person name="Andreopoulos B."/>
            <person name="Lu D."/>
            <person name="Skrede I."/>
            <person name="Drula E."/>
            <person name="Henrissat B."/>
            <person name="Morin E."/>
            <person name="Kohler A."/>
            <person name="Barry K."/>
            <person name="LaButti K."/>
            <person name="Morin E."/>
            <person name="Salamov A."/>
            <person name="Lipzen A."/>
            <person name="Mereny Z."/>
            <person name="Hegedus B."/>
            <person name="Baldrian P."/>
            <person name="Stursova M."/>
            <person name="Weitz H."/>
            <person name="Taylor A."/>
            <person name="Grigoriev I.V."/>
            <person name="Nagy L.G."/>
            <person name="Martin F."/>
            <person name="Kauserud H."/>
        </authorList>
    </citation>
    <scope>NUCLEOTIDE SEQUENCE</scope>
    <source>
        <strain evidence="1">CBHHK182m</strain>
    </source>
</reference>
<evidence type="ECO:0000313" key="2">
    <source>
        <dbReference type="Proteomes" id="UP001215598"/>
    </source>
</evidence>
<sequence>MAGQNLLISSLPFAHTQPRRIDCFCFAFAGASLTQTVGFQAPVACELLSTPGKAVDHEGVWGKEVCSARSEKDETNQVSIQRLENALTWSSGKLTGWIRAHGALGCEKDIRGSPGCVERMSAWETVVVGSKTGFRTELVVKIL</sequence>
<protein>
    <submittedName>
        <fullName evidence="1">Uncharacterized protein</fullName>
    </submittedName>
</protein>